<evidence type="ECO:0000256" key="4">
    <source>
        <dbReference type="ARBA" id="ARBA00022692"/>
    </source>
</evidence>
<evidence type="ECO:0000313" key="12">
    <source>
        <dbReference type="Proteomes" id="UP000008080"/>
    </source>
</evidence>
<dbReference type="KEGG" id="bba:Bd2816"/>
<keyword evidence="12" id="KW-1185">Reference proteome</keyword>
<protein>
    <submittedName>
        <fullName evidence="11">Putative efflux protein</fullName>
    </submittedName>
</protein>
<comment type="similarity">
    <text evidence="2">Belongs to the MscS (TC 1.A.23) family.</text>
</comment>
<keyword evidence="3" id="KW-1003">Cell membrane</keyword>
<dbReference type="PANTHER" id="PTHR30347">
    <property type="entry name" value="POTASSIUM CHANNEL RELATED"/>
    <property type="match status" value="1"/>
</dbReference>
<feature type="transmembrane region" description="Helical" evidence="7">
    <location>
        <begin position="45"/>
        <end position="67"/>
    </location>
</feature>
<dbReference type="SUPFAM" id="SSF50182">
    <property type="entry name" value="Sm-like ribonucleoproteins"/>
    <property type="match status" value="1"/>
</dbReference>
<dbReference type="eggNOG" id="COG3264">
    <property type="taxonomic scope" value="Bacteria"/>
</dbReference>
<dbReference type="InterPro" id="IPR049142">
    <property type="entry name" value="MS_channel_1st"/>
</dbReference>
<feature type="domain" description="Mechanosensitive ion channel MscS" evidence="8">
    <location>
        <begin position="132"/>
        <end position="197"/>
    </location>
</feature>
<dbReference type="SUPFAM" id="SSF82689">
    <property type="entry name" value="Mechanosensitive channel protein MscS (YggB), C-terminal domain"/>
    <property type="match status" value="1"/>
</dbReference>
<dbReference type="Gene3D" id="3.30.70.100">
    <property type="match status" value="1"/>
</dbReference>
<feature type="transmembrane region" description="Helical" evidence="7">
    <location>
        <begin position="111"/>
        <end position="130"/>
    </location>
</feature>
<dbReference type="InterPro" id="IPR023408">
    <property type="entry name" value="MscS_beta-dom_sf"/>
</dbReference>
<keyword evidence="4 7" id="KW-0812">Transmembrane</keyword>
<dbReference type="PANTHER" id="PTHR30347:SF1">
    <property type="entry name" value="MECHANOSENSITIVE CHANNEL MSCK"/>
    <property type="match status" value="1"/>
</dbReference>
<dbReference type="GO" id="GO:0005886">
    <property type="term" value="C:plasma membrane"/>
    <property type="evidence" value="ECO:0007669"/>
    <property type="project" value="UniProtKB-SubCell"/>
</dbReference>
<evidence type="ECO:0000256" key="1">
    <source>
        <dbReference type="ARBA" id="ARBA00004651"/>
    </source>
</evidence>
<dbReference type="AlphaFoldDB" id="Q6MJG1"/>
<evidence type="ECO:0000256" key="7">
    <source>
        <dbReference type="SAM" id="Phobius"/>
    </source>
</evidence>
<evidence type="ECO:0000259" key="8">
    <source>
        <dbReference type="Pfam" id="PF00924"/>
    </source>
</evidence>
<evidence type="ECO:0000259" key="10">
    <source>
        <dbReference type="Pfam" id="PF21088"/>
    </source>
</evidence>
<evidence type="ECO:0000313" key="11">
    <source>
        <dbReference type="EMBL" id="CAE80599.1"/>
    </source>
</evidence>
<evidence type="ECO:0000259" key="9">
    <source>
        <dbReference type="Pfam" id="PF21082"/>
    </source>
</evidence>
<dbReference type="EMBL" id="BX842653">
    <property type="protein sequence ID" value="CAE80599.1"/>
    <property type="molecule type" value="Genomic_DNA"/>
</dbReference>
<gene>
    <name evidence="11" type="ordered locus">Bd2816</name>
</gene>
<comment type="subcellular location">
    <subcellularLocation>
        <location evidence="1">Cell membrane</location>
        <topology evidence="1">Multi-pass membrane protein</topology>
    </subcellularLocation>
</comment>
<name>Q6MJG1_BDEBA</name>
<reference evidence="11 12" key="1">
    <citation type="journal article" date="2004" name="Science">
        <title>A predator unmasked: life cycle of Bdellovibrio bacteriovorus from a genomic perspective.</title>
        <authorList>
            <person name="Rendulic S."/>
            <person name="Jagtap P."/>
            <person name="Rosinus A."/>
            <person name="Eppinger M."/>
            <person name="Baar C."/>
            <person name="Lanz C."/>
            <person name="Keller H."/>
            <person name="Lambert C."/>
            <person name="Evans K.J."/>
            <person name="Goesmann A."/>
            <person name="Meyer F."/>
            <person name="Sockett R.E."/>
            <person name="Schuster S.C."/>
        </authorList>
    </citation>
    <scope>NUCLEOTIDE SEQUENCE [LARGE SCALE GENOMIC DNA]</scope>
    <source>
        <strain evidence="12">ATCC 15356 / DSM 50701 / NCIMB 9529 / HD100</strain>
    </source>
</reference>
<evidence type="ECO:0000256" key="3">
    <source>
        <dbReference type="ARBA" id="ARBA00022475"/>
    </source>
</evidence>
<organism evidence="11 12">
    <name type="scientific">Bdellovibrio bacteriovorus (strain ATCC 15356 / DSM 50701 / NCIMB 9529 / HD100)</name>
    <dbReference type="NCBI Taxonomy" id="264462"/>
    <lineage>
        <taxon>Bacteria</taxon>
        <taxon>Pseudomonadati</taxon>
        <taxon>Bdellovibrionota</taxon>
        <taxon>Bdellovibrionia</taxon>
        <taxon>Bdellovibrionales</taxon>
        <taxon>Pseudobdellovibrionaceae</taxon>
        <taxon>Bdellovibrio</taxon>
    </lineage>
</organism>
<proteinExistence type="inferred from homology"/>
<dbReference type="STRING" id="264462.Bd2816"/>
<sequence>MARRVPSPAIFHKMMAMENSELYQQLRQIWQMLNEPLFRIKEAEISVASVLISILLLVGAVFGSRLISRIVVNQLSRRSVDSGVRDSIAKFVRYALVVMGVLFALDNMGISISSLAAVGAVLMVGIGFGLQNVTQNFIAGIILLIERPIKLGDIIQVGDTSGKVIDIRVRSSIIRTRDEVTIIVPNSKFIAEEVTNESLASGRIRQHIRVGVAYGSDVALVKQVLIEAALQHPEVVQDPLPNALLKDFGESALVFDLRFWCRNIWRIETITSDIRTTIEARFRENKILVPYPRIDVSLVKAEQFSQHERRGRELDQ</sequence>
<accession>Q6MJG1</accession>
<evidence type="ECO:0000256" key="5">
    <source>
        <dbReference type="ARBA" id="ARBA00022989"/>
    </source>
</evidence>
<evidence type="ECO:0000256" key="2">
    <source>
        <dbReference type="ARBA" id="ARBA00008017"/>
    </source>
</evidence>
<dbReference type="Pfam" id="PF21088">
    <property type="entry name" value="MS_channel_1st"/>
    <property type="match status" value="1"/>
</dbReference>
<dbReference type="InterPro" id="IPR049278">
    <property type="entry name" value="MS_channel_C"/>
</dbReference>
<dbReference type="InterPro" id="IPR006685">
    <property type="entry name" value="MscS_channel_2nd"/>
</dbReference>
<dbReference type="GO" id="GO:0008381">
    <property type="term" value="F:mechanosensitive monoatomic ion channel activity"/>
    <property type="evidence" value="ECO:0007669"/>
    <property type="project" value="UniProtKB-ARBA"/>
</dbReference>
<keyword evidence="6 7" id="KW-0472">Membrane</keyword>
<dbReference type="InterPro" id="IPR052702">
    <property type="entry name" value="MscS-like_channel"/>
</dbReference>
<dbReference type="HOGENOM" id="CLU_037945_4_2_7"/>
<dbReference type="Proteomes" id="UP000008080">
    <property type="component" value="Chromosome"/>
</dbReference>
<dbReference type="InterPro" id="IPR011014">
    <property type="entry name" value="MscS_channel_TM-2"/>
</dbReference>
<dbReference type="Gene3D" id="1.10.287.1260">
    <property type="match status" value="1"/>
</dbReference>
<dbReference type="SUPFAM" id="SSF82861">
    <property type="entry name" value="Mechanosensitive channel protein MscS (YggB), transmembrane region"/>
    <property type="match status" value="1"/>
</dbReference>
<dbReference type="Pfam" id="PF21082">
    <property type="entry name" value="MS_channel_3rd"/>
    <property type="match status" value="1"/>
</dbReference>
<dbReference type="Gene3D" id="2.30.30.60">
    <property type="match status" value="1"/>
</dbReference>
<feature type="domain" description="Mechanosensitive ion channel transmembrane helices 2/3" evidence="10">
    <location>
        <begin position="90"/>
        <end position="131"/>
    </location>
</feature>
<feature type="domain" description="Mechanosensitive ion channel MscS C-terminal" evidence="9">
    <location>
        <begin position="208"/>
        <end position="287"/>
    </location>
</feature>
<dbReference type="Pfam" id="PF00924">
    <property type="entry name" value="MS_channel_2nd"/>
    <property type="match status" value="1"/>
</dbReference>
<keyword evidence="5 7" id="KW-1133">Transmembrane helix</keyword>
<dbReference type="InterPro" id="IPR011066">
    <property type="entry name" value="MscS_channel_C_sf"/>
</dbReference>
<evidence type="ECO:0000256" key="6">
    <source>
        <dbReference type="ARBA" id="ARBA00023136"/>
    </source>
</evidence>
<dbReference type="InterPro" id="IPR010920">
    <property type="entry name" value="LSM_dom_sf"/>
</dbReference>